<dbReference type="EMBL" id="NQVE01000119">
    <property type="protein sequence ID" value="RAL47076.1"/>
    <property type="molecule type" value="Genomic_DNA"/>
</dbReference>
<dbReference type="InterPro" id="IPR001461">
    <property type="entry name" value="Aspartic_peptidase_A1"/>
</dbReference>
<dbReference type="AlphaFoldDB" id="A0A328DNM2"/>
<sequence>MLELKDSDVLTTHCHASFADAATISQLNIHIRHQPLEERHESDTGNASSTTRTEPGQKNRAVLSMTFYGSKYSQVFEPDASFAYRHASELNMSLHRIAYLHEKEIMLSNLSLSQVRENPAYREVFANYAFGLGLYLVEFYVGDEGLKQVLVLDTGSSIVWVHCQPCENPCGESYKITKPIYDPELSLGYQRVLCKDSYCRNPGTNSFVIWYQRKKLVENVYLYP</sequence>
<evidence type="ECO:0000313" key="11">
    <source>
        <dbReference type="EMBL" id="RAL47076.1"/>
    </source>
</evidence>
<reference evidence="11 12" key="1">
    <citation type="submission" date="2018-06" db="EMBL/GenBank/DDBJ databases">
        <title>The Genome of Cuscuta australis (Dodder) Provides Insight into the Evolution of Plant Parasitism.</title>
        <authorList>
            <person name="Liu H."/>
        </authorList>
    </citation>
    <scope>NUCLEOTIDE SEQUENCE [LARGE SCALE GENOMIC DNA]</scope>
    <source>
        <strain evidence="12">cv. Yunnan</strain>
        <tissue evidence="11">Vines</tissue>
    </source>
</reference>
<evidence type="ECO:0000256" key="7">
    <source>
        <dbReference type="ARBA" id="ARBA00022989"/>
    </source>
</evidence>
<dbReference type="Proteomes" id="UP000249390">
    <property type="component" value="Unassembled WGS sequence"/>
</dbReference>
<dbReference type="InterPro" id="IPR021109">
    <property type="entry name" value="Peptidase_aspartic_dom_sf"/>
</dbReference>
<evidence type="ECO:0000256" key="1">
    <source>
        <dbReference type="ARBA" id="ARBA00004370"/>
    </source>
</evidence>
<dbReference type="InterPro" id="IPR033121">
    <property type="entry name" value="PEPTIDASE_A1"/>
</dbReference>
<comment type="subcellular location">
    <subcellularLocation>
        <location evidence="1">Membrane</location>
    </subcellularLocation>
</comment>
<accession>A0A328DNM2</accession>
<name>A0A328DNM2_9ASTE</name>
<dbReference type="SUPFAM" id="SSF50630">
    <property type="entry name" value="Acid proteases"/>
    <property type="match status" value="1"/>
</dbReference>
<comment type="caution">
    <text evidence="11">The sequence shown here is derived from an EMBL/GenBank/DDBJ whole genome shotgun (WGS) entry which is preliminary data.</text>
</comment>
<keyword evidence="7" id="KW-1133">Transmembrane helix</keyword>
<evidence type="ECO:0000256" key="9">
    <source>
        <dbReference type="SAM" id="MobiDB-lite"/>
    </source>
</evidence>
<dbReference type="Gene3D" id="2.40.70.10">
    <property type="entry name" value="Acid Proteases"/>
    <property type="match status" value="1"/>
</dbReference>
<evidence type="ECO:0000256" key="8">
    <source>
        <dbReference type="ARBA" id="ARBA00023136"/>
    </source>
</evidence>
<evidence type="ECO:0000256" key="4">
    <source>
        <dbReference type="ARBA" id="ARBA00022692"/>
    </source>
</evidence>
<keyword evidence="8" id="KW-0472">Membrane</keyword>
<feature type="region of interest" description="Disordered" evidence="9">
    <location>
        <begin position="36"/>
        <end position="56"/>
    </location>
</feature>
<dbReference type="GO" id="GO:0004190">
    <property type="term" value="F:aspartic-type endopeptidase activity"/>
    <property type="evidence" value="ECO:0007669"/>
    <property type="project" value="InterPro"/>
</dbReference>
<evidence type="ECO:0000259" key="10">
    <source>
        <dbReference type="PROSITE" id="PS51767"/>
    </source>
</evidence>
<evidence type="ECO:0000256" key="5">
    <source>
        <dbReference type="ARBA" id="ARBA00022729"/>
    </source>
</evidence>
<keyword evidence="12" id="KW-1185">Reference proteome</keyword>
<protein>
    <recommendedName>
        <fullName evidence="10">Peptidase A1 domain-containing protein</fullName>
    </recommendedName>
</protein>
<evidence type="ECO:0000256" key="2">
    <source>
        <dbReference type="ARBA" id="ARBA00007447"/>
    </source>
</evidence>
<keyword evidence="6" id="KW-0378">Hydrolase</keyword>
<dbReference type="GO" id="GO:0016020">
    <property type="term" value="C:membrane"/>
    <property type="evidence" value="ECO:0007669"/>
    <property type="project" value="UniProtKB-SubCell"/>
</dbReference>
<evidence type="ECO:0000313" key="12">
    <source>
        <dbReference type="Proteomes" id="UP000249390"/>
    </source>
</evidence>
<dbReference type="GO" id="GO:0006508">
    <property type="term" value="P:proteolysis"/>
    <property type="evidence" value="ECO:0007669"/>
    <property type="project" value="UniProtKB-KW"/>
</dbReference>
<dbReference type="Pfam" id="PF14543">
    <property type="entry name" value="TAXi_N"/>
    <property type="match status" value="1"/>
</dbReference>
<proteinExistence type="inferred from homology"/>
<evidence type="ECO:0000256" key="6">
    <source>
        <dbReference type="ARBA" id="ARBA00022801"/>
    </source>
</evidence>
<dbReference type="PANTHER" id="PTHR13683">
    <property type="entry name" value="ASPARTYL PROTEASES"/>
    <property type="match status" value="1"/>
</dbReference>
<feature type="domain" description="Peptidase A1" evidence="10">
    <location>
        <begin position="135"/>
        <end position="224"/>
    </location>
</feature>
<gene>
    <name evidence="11" type="ORF">DM860_017117</name>
</gene>
<evidence type="ECO:0000256" key="3">
    <source>
        <dbReference type="ARBA" id="ARBA00022670"/>
    </source>
</evidence>
<dbReference type="InterPro" id="IPR032861">
    <property type="entry name" value="TAXi_N"/>
</dbReference>
<dbReference type="PROSITE" id="PS51767">
    <property type="entry name" value="PEPTIDASE_A1"/>
    <property type="match status" value="1"/>
</dbReference>
<dbReference type="PANTHER" id="PTHR13683:SF375">
    <property type="entry name" value="PEPTIDASE A1 DOMAIN-CONTAINING PROTEIN"/>
    <property type="match status" value="1"/>
</dbReference>
<organism evidence="11 12">
    <name type="scientific">Cuscuta australis</name>
    <dbReference type="NCBI Taxonomy" id="267555"/>
    <lineage>
        <taxon>Eukaryota</taxon>
        <taxon>Viridiplantae</taxon>
        <taxon>Streptophyta</taxon>
        <taxon>Embryophyta</taxon>
        <taxon>Tracheophyta</taxon>
        <taxon>Spermatophyta</taxon>
        <taxon>Magnoliopsida</taxon>
        <taxon>eudicotyledons</taxon>
        <taxon>Gunneridae</taxon>
        <taxon>Pentapetalae</taxon>
        <taxon>asterids</taxon>
        <taxon>lamiids</taxon>
        <taxon>Solanales</taxon>
        <taxon>Convolvulaceae</taxon>
        <taxon>Cuscuteae</taxon>
        <taxon>Cuscuta</taxon>
        <taxon>Cuscuta subgen. Grammica</taxon>
        <taxon>Cuscuta sect. Cleistogrammica</taxon>
    </lineage>
</organism>
<keyword evidence="4" id="KW-0812">Transmembrane</keyword>
<keyword evidence="3" id="KW-0645">Protease</keyword>
<comment type="similarity">
    <text evidence="2">Belongs to the peptidase A1 family.</text>
</comment>
<feature type="compositionally biased region" description="Polar residues" evidence="9">
    <location>
        <begin position="44"/>
        <end position="56"/>
    </location>
</feature>
<keyword evidence="5" id="KW-0732">Signal</keyword>